<evidence type="ECO:0000313" key="11">
    <source>
        <dbReference type="EMBL" id="TJZ73091.1"/>
    </source>
</evidence>
<dbReference type="InterPro" id="IPR016181">
    <property type="entry name" value="Acyl_CoA_acyltransferase"/>
</dbReference>
<evidence type="ECO:0000256" key="10">
    <source>
        <dbReference type="ARBA" id="ARBA00047785"/>
    </source>
</evidence>
<dbReference type="OrthoDB" id="9787072at2"/>
<evidence type="ECO:0000313" key="12">
    <source>
        <dbReference type="Proteomes" id="UP000310016"/>
    </source>
</evidence>
<comment type="caution">
    <text evidence="11">The sequence shown here is derived from an EMBL/GenBank/DDBJ whole genome shotgun (WGS) entry which is preliminary data.</text>
</comment>
<comment type="pathway">
    <text evidence="1">Lipid metabolism.</text>
</comment>
<gene>
    <name evidence="11" type="ORF">FAZ21_11855</name>
</gene>
<comment type="catalytic activity">
    <reaction evidence="10">
        <text>a (3R)-hydroxyacyl-[ACP] + L-ornithine = a lyso-ornithine lipid + holo-[ACP] + H(+)</text>
        <dbReference type="Rhea" id="RHEA:20633"/>
        <dbReference type="Rhea" id="RHEA-COMP:9685"/>
        <dbReference type="Rhea" id="RHEA-COMP:9945"/>
        <dbReference type="ChEBI" id="CHEBI:15378"/>
        <dbReference type="ChEBI" id="CHEBI:46911"/>
        <dbReference type="ChEBI" id="CHEBI:64479"/>
        <dbReference type="ChEBI" id="CHEBI:78827"/>
        <dbReference type="ChEBI" id="CHEBI:138482"/>
        <dbReference type="EC" id="2.3.2.30"/>
    </reaction>
    <physiologicalReaction direction="left-to-right" evidence="10">
        <dbReference type="Rhea" id="RHEA:20634"/>
    </physiologicalReaction>
</comment>
<dbReference type="SUPFAM" id="SSF55729">
    <property type="entry name" value="Acyl-CoA N-acyltransferases (Nat)"/>
    <property type="match status" value="1"/>
</dbReference>
<evidence type="ECO:0000256" key="9">
    <source>
        <dbReference type="ARBA" id="ARBA00045724"/>
    </source>
</evidence>
<reference evidence="11 12" key="1">
    <citation type="submission" date="2019-04" db="EMBL/GenBank/DDBJ databases">
        <title>Chitiniphilus eburnea sp. nov., a novel chitinolytic bacterium isolated from aquaculture sludge.</title>
        <authorList>
            <person name="Sheng M."/>
        </authorList>
    </citation>
    <scope>NUCLEOTIDE SEQUENCE [LARGE SCALE GENOMIC DNA]</scope>
    <source>
        <strain evidence="11 12">HX-2-15</strain>
    </source>
</reference>
<dbReference type="Gene3D" id="3.40.630.30">
    <property type="match status" value="1"/>
</dbReference>
<organism evidence="11 12">
    <name type="scientific">Chitiniphilus eburneus</name>
    <dbReference type="NCBI Taxonomy" id="2571148"/>
    <lineage>
        <taxon>Bacteria</taxon>
        <taxon>Pseudomonadati</taxon>
        <taxon>Pseudomonadota</taxon>
        <taxon>Betaproteobacteria</taxon>
        <taxon>Neisseriales</taxon>
        <taxon>Chitinibacteraceae</taxon>
        <taxon>Chitiniphilus</taxon>
    </lineage>
</organism>
<keyword evidence="12" id="KW-1185">Reference proteome</keyword>
<evidence type="ECO:0000256" key="8">
    <source>
        <dbReference type="ARBA" id="ARBA00039866"/>
    </source>
</evidence>
<dbReference type="PANTHER" id="PTHR37323">
    <property type="entry name" value="GCN5-RELATED N-ACETYLTRANSFERASE"/>
    <property type="match status" value="1"/>
</dbReference>
<keyword evidence="3 11" id="KW-0808">Transferase</keyword>
<dbReference type="EC" id="2.3.2.30" evidence="7"/>
<dbReference type="GO" id="GO:0006629">
    <property type="term" value="P:lipid metabolic process"/>
    <property type="evidence" value="ECO:0007669"/>
    <property type="project" value="UniProtKB-KW"/>
</dbReference>
<dbReference type="EMBL" id="SUMF01000012">
    <property type="protein sequence ID" value="TJZ73091.1"/>
    <property type="molecule type" value="Genomic_DNA"/>
</dbReference>
<name>A0A4U0PX07_9NEIS</name>
<evidence type="ECO:0000256" key="6">
    <source>
        <dbReference type="ARBA" id="ARBA00038095"/>
    </source>
</evidence>
<keyword evidence="5" id="KW-0012">Acyltransferase</keyword>
<dbReference type="RefSeq" id="WP_136773650.1">
    <property type="nucleotide sequence ID" value="NZ_CP156074.1"/>
</dbReference>
<dbReference type="GO" id="GO:0043810">
    <property type="term" value="F:ornithine-acyl [acyl carrier protein] N-acyltransferase activity"/>
    <property type="evidence" value="ECO:0007669"/>
    <property type="project" value="UniProtKB-EC"/>
</dbReference>
<evidence type="ECO:0000256" key="1">
    <source>
        <dbReference type="ARBA" id="ARBA00005189"/>
    </source>
</evidence>
<proteinExistence type="inferred from homology"/>
<keyword evidence="4" id="KW-0443">Lipid metabolism</keyword>
<evidence type="ECO:0000256" key="5">
    <source>
        <dbReference type="ARBA" id="ARBA00023315"/>
    </source>
</evidence>
<comment type="function">
    <text evidence="9">Catalyzes the first step in the biosynthesis of ornithine lipids, which are phosphorus-free membrane lipids. Catalyzes the 3-hydroxyacyl-acyl carrier protein-dependent acylation of ornithine to form lyso-ornithine lipid (LOL).</text>
</comment>
<comment type="similarity">
    <text evidence="6">Belongs to the acetyltransferase family. OlsB subfamily.</text>
</comment>
<evidence type="ECO:0000256" key="2">
    <source>
        <dbReference type="ARBA" id="ARBA00022516"/>
    </source>
</evidence>
<dbReference type="Proteomes" id="UP000310016">
    <property type="component" value="Unassembled WGS sequence"/>
</dbReference>
<evidence type="ECO:0000256" key="3">
    <source>
        <dbReference type="ARBA" id="ARBA00022679"/>
    </source>
</evidence>
<dbReference type="InterPro" id="IPR052351">
    <property type="entry name" value="Ornithine_N-alpha-AT"/>
</dbReference>
<keyword evidence="2" id="KW-0444">Lipid biosynthesis</keyword>
<evidence type="ECO:0000256" key="4">
    <source>
        <dbReference type="ARBA" id="ARBA00023098"/>
    </source>
</evidence>
<dbReference type="AlphaFoldDB" id="A0A4U0PX07"/>
<protein>
    <recommendedName>
        <fullName evidence="8">L-ornithine N(alpha)-acyltransferase</fullName>
        <ecNumber evidence="7">2.3.2.30</ecNumber>
    </recommendedName>
</protein>
<dbReference type="PANTHER" id="PTHR37323:SF1">
    <property type="entry name" value="L-ORNITHINE N(ALPHA)-ACYLTRANSFERASE"/>
    <property type="match status" value="1"/>
</dbReference>
<accession>A0A4U0PX07</accession>
<sequence>MLQQLQIDTAKRRRPLSLAFASNASHLRAAQALRYKVFAEEMGAKLSGREAGLDQDLFDAYCEHLLVQDDETGEVVGTYRILPPHQARKLGSYYADTEFDLTRLQHLRSQFVEVGRSCVHPDYRNGATIALLWSGLADYMQRHGYQYLIGCASMSLADGGHHAASLYRKLVESASAPVEWRVFPRCPLPLAALDQKMPVTVPPLIKGYLRAGAMICGEPAWDPDFNTADLFVLLPMHRIDNRYAKHFLR</sequence>
<dbReference type="Pfam" id="PF13444">
    <property type="entry name" value="Acetyltransf_5"/>
    <property type="match status" value="1"/>
</dbReference>
<evidence type="ECO:0000256" key="7">
    <source>
        <dbReference type="ARBA" id="ARBA00039058"/>
    </source>
</evidence>